<evidence type="ECO:0000313" key="3">
    <source>
        <dbReference type="Proteomes" id="UP000269157"/>
    </source>
</evidence>
<keyword evidence="3" id="KW-1185">Reference proteome</keyword>
<organism evidence="2 3">
    <name type="scientific">Litoreibacter meonggei</name>
    <dbReference type="NCBI Taxonomy" id="1049199"/>
    <lineage>
        <taxon>Bacteria</taxon>
        <taxon>Pseudomonadati</taxon>
        <taxon>Pseudomonadota</taxon>
        <taxon>Alphaproteobacteria</taxon>
        <taxon>Rhodobacterales</taxon>
        <taxon>Roseobacteraceae</taxon>
        <taxon>Litoreibacter</taxon>
    </lineage>
</organism>
<dbReference type="RefSeq" id="WP_121020800.1">
    <property type="nucleotide sequence ID" value="NZ_RCCE01000001.1"/>
</dbReference>
<keyword evidence="1" id="KW-1133">Transmembrane helix</keyword>
<name>A0A497X2M5_9RHOB</name>
<protein>
    <submittedName>
        <fullName evidence="2">Uncharacterized protein DUF3592</fullName>
    </submittedName>
</protein>
<accession>A0A497X2M5</accession>
<gene>
    <name evidence="2" type="ORF">BCF46_0175</name>
</gene>
<keyword evidence="1" id="KW-0472">Membrane</keyword>
<feature type="transmembrane region" description="Helical" evidence="1">
    <location>
        <begin position="123"/>
        <end position="145"/>
    </location>
</feature>
<dbReference type="EMBL" id="RCCE01000001">
    <property type="protein sequence ID" value="RLJ59983.1"/>
    <property type="molecule type" value="Genomic_DNA"/>
</dbReference>
<evidence type="ECO:0000313" key="2">
    <source>
        <dbReference type="EMBL" id="RLJ59983.1"/>
    </source>
</evidence>
<dbReference type="AlphaFoldDB" id="A0A497X2M5"/>
<comment type="caution">
    <text evidence="2">The sequence shown here is derived from an EMBL/GenBank/DDBJ whole genome shotgun (WGS) entry which is preliminary data.</text>
</comment>
<keyword evidence="1" id="KW-0812">Transmembrane</keyword>
<evidence type="ECO:0000256" key="1">
    <source>
        <dbReference type="SAM" id="Phobius"/>
    </source>
</evidence>
<dbReference type="OrthoDB" id="7846919at2"/>
<reference evidence="2 3" key="1">
    <citation type="submission" date="2018-10" db="EMBL/GenBank/DDBJ databases">
        <title>Genomic Encyclopedia of Archaeal and Bacterial Type Strains, Phase II (KMG-II): from individual species to whole genera.</title>
        <authorList>
            <person name="Goeker M."/>
        </authorList>
    </citation>
    <scope>NUCLEOTIDE SEQUENCE [LARGE SCALE GENOMIC DNA]</scope>
    <source>
        <strain evidence="2 3">DSM 29466</strain>
    </source>
</reference>
<feature type="transmembrane region" description="Helical" evidence="1">
    <location>
        <begin position="12"/>
        <end position="31"/>
    </location>
</feature>
<dbReference type="Proteomes" id="UP000269157">
    <property type="component" value="Unassembled WGS sequence"/>
</dbReference>
<proteinExistence type="predicted"/>
<sequence>MDEPKTRGIMPWSLILILFGIGMGLLFLGNIDRLIWSLTRDGEQVSGRVVDMHSRRTQPTDTYLTFLPRVAFTDPGGVPREMSVKRGSTHYNFRRGDKVTVLWRAESQSIAIDLPFKRHFGTWLVLGLTTLVGVAMVVASLWFAFGRWRAHRASRIRT</sequence>